<dbReference type="AlphaFoldDB" id="A0A517VW78"/>
<protein>
    <recommendedName>
        <fullName evidence="4">Lipoprotein</fullName>
    </recommendedName>
</protein>
<dbReference type="Proteomes" id="UP000318704">
    <property type="component" value="Chromosome"/>
</dbReference>
<dbReference type="EMBL" id="CP037920">
    <property type="protein sequence ID" value="QDT97240.1"/>
    <property type="molecule type" value="Genomic_DNA"/>
</dbReference>
<proteinExistence type="predicted"/>
<dbReference type="KEGG" id="gaw:V144x_27120"/>
<evidence type="ECO:0000313" key="2">
    <source>
        <dbReference type="EMBL" id="QDT97240.1"/>
    </source>
</evidence>
<feature type="chain" id="PRO_5022102287" description="Lipoprotein" evidence="1">
    <location>
        <begin position="25"/>
        <end position="181"/>
    </location>
</feature>
<dbReference type="PROSITE" id="PS51257">
    <property type="entry name" value="PROKAR_LIPOPROTEIN"/>
    <property type="match status" value="1"/>
</dbReference>
<gene>
    <name evidence="2" type="ORF">V144x_27120</name>
</gene>
<accession>A0A517VW78</accession>
<evidence type="ECO:0000313" key="3">
    <source>
        <dbReference type="Proteomes" id="UP000318704"/>
    </source>
</evidence>
<dbReference type="RefSeq" id="WP_144985609.1">
    <property type="nucleotide sequence ID" value="NZ_CP037920.1"/>
</dbReference>
<organism evidence="2 3">
    <name type="scientific">Gimesia aquarii</name>
    <dbReference type="NCBI Taxonomy" id="2527964"/>
    <lineage>
        <taxon>Bacteria</taxon>
        <taxon>Pseudomonadati</taxon>
        <taxon>Planctomycetota</taxon>
        <taxon>Planctomycetia</taxon>
        <taxon>Planctomycetales</taxon>
        <taxon>Planctomycetaceae</taxon>
        <taxon>Gimesia</taxon>
    </lineage>
</organism>
<keyword evidence="1" id="KW-0732">Signal</keyword>
<evidence type="ECO:0008006" key="4">
    <source>
        <dbReference type="Google" id="ProtNLM"/>
    </source>
</evidence>
<sequence precursor="true">MKSLMCQMMLLSVATILVTGCGNSTPTPENKSTTELAPSKPTATTEILLTSEPAGAEEVIKARESAQNDEEVVIVGRIGGSEDPWVDGRAVFSIVDNSLKACSDIPGDGCEKPWDYCCETDKLPTSMALIKVVDEDGTLIKEDARKLLNLKELQTVVVKGKAKRDDTGNLTVFANGIFIRK</sequence>
<feature type="signal peptide" evidence="1">
    <location>
        <begin position="1"/>
        <end position="24"/>
    </location>
</feature>
<reference evidence="2 3" key="1">
    <citation type="submission" date="2019-03" db="EMBL/GenBank/DDBJ databases">
        <title>Deep-cultivation of Planctomycetes and their phenomic and genomic characterization uncovers novel biology.</title>
        <authorList>
            <person name="Wiegand S."/>
            <person name="Jogler M."/>
            <person name="Boedeker C."/>
            <person name="Pinto D."/>
            <person name="Vollmers J."/>
            <person name="Rivas-Marin E."/>
            <person name="Kohn T."/>
            <person name="Peeters S.H."/>
            <person name="Heuer A."/>
            <person name="Rast P."/>
            <person name="Oberbeckmann S."/>
            <person name="Bunk B."/>
            <person name="Jeske O."/>
            <person name="Meyerdierks A."/>
            <person name="Storesund J.E."/>
            <person name="Kallscheuer N."/>
            <person name="Luecker S."/>
            <person name="Lage O.M."/>
            <person name="Pohl T."/>
            <person name="Merkel B.J."/>
            <person name="Hornburger P."/>
            <person name="Mueller R.-W."/>
            <person name="Bruemmer F."/>
            <person name="Labrenz M."/>
            <person name="Spormann A.M."/>
            <person name="Op den Camp H."/>
            <person name="Overmann J."/>
            <person name="Amann R."/>
            <person name="Jetten M.S.M."/>
            <person name="Mascher T."/>
            <person name="Medema M.H."/>
            <person name="Devos D.P."/>
            <person name="Kaster A.-K."/>
            <person name="Ovreas L."/>
            <person name="Rohde M."/>
            <person name="Galperin M.Y."/>
            <person name="Jogler C."/>
        </authorList>
    </citation>
    <scope>NUCLEOTIDE SEQUENCE [LARGE SCALE GENOMIC DNA]</scope>
    <source>
        <strain evidence="2 3">V144</strain>
    </source>
</reference>
<evidence type="ECO:0000256" key="1">
    <source>
        <dbReference type="SAM" id="SignalP"/>
    </source>
</evidence>
<name>A0A517VW78_9PLAN</name>